<dbReference type="InterPro" id="IPR003593">
    <property type="entry name" value="AAA+_ATPase"/>
</dbReference>
<dbReference type="Gene3D" id="1.20.1560.10">
    <property type="entry name" value="ABC transporter type 1, transmembrane domain"/>
    <property type="match status" value="1"/>
</dbReference>
<dbReference type="GO" id="GO:0005886">
    <property type="term" value="C:plasma membrane"/>
    <property type="evidence" value="ECO:0007669"/>
    <property type="project" value="UniProtKB-SubCell"/>
</dbReference>
<evidence type="ECO:0000313" key="11">
    <source>
        <dbReference type="Proteomes" id="UP000768462"/>
    </source>
</evidence>
<organism evidence="10 11">
    <name type="scientific">Clostridium sulfidigenes</name>
    <dbReference type="NCBI Taxonomy" id="318464"/>
    <lineage>
        <taxon>Bacteria</taxon>
        <taxon>Bacillati</taxon>
        <taxon>Bacillota</taxon>
        <taxon>Clostridia</taxon>
        <taxon>Eubacteriales</taxon>
        <taxon>Clostridiaceae</taxon>
        <taxon>Clostridium</taxon>
    </lineage>
</organism>
<feature type="transmembrane region" description="Helical" evidence="7">
    <location>
        <begin position="55"/>
        <end position="75"/>
    </location>
</feature>
<evidence type="ECO:0000256" key="4">
    <source>
        <dbReference type="ARBA" id="ARBA00022840"/>
    </source>
</evidence>
<comment type="caution">
    <text evidence="10">The sequence shown here is derived from an EMBL/GenBank/DDBJ whole genome shotgun (WGS) entry which is preliminary data.</text>
</comment>
<evidence type="ECO:0000259" key="9">
    <source>
        <dbReference type="PROSITE" id="PS50929"/>
    </source>
</evidence>
<feature type="domain" description="ABC transmembrane type-1" evidence="9">
    <location>
        <begin position="22"/>
        <end position="301"/>
    </location>
</feature>
<dbReference type="InterPro" id="IPR017871">
    <property type="entry name" value="ABC_transporter-like_CS"/>
</dbReference>
<dbReference type="GO" id="GO:0016887">
    <property type="term" value="F:ATP hydrolysis activity"/>
    <property type="evidence" value="ECO:0007669"/>
    <property type="project" value="InterPro"/>
</dbReference>
<feature type="transmembrane region" description="Helical" evidence="7">
    <location>
        <begin position="21"/>
        <end position="43"/>
    </location>
</feature>
<dbReference type="SUPFAM" id="SSF52540">
    <property type="entry name" value="P-loop containing nucleoside triphosphate hydrolases"/>
    <property type="match status" value="1"/>
</dbReference>
<keyword evidence="6 7" id="KW-0472">Membrane</keyword>
<keyword evidence="2 7" id="KW-0812">Transmembrane</keyword>
<keyword evidence="4 10" id="KW-0067">ATP-binding</keyword>
<feature type="transmembrane region" description="Helical" evidence="7">
    <location>
        <begin position="275"/>
        <end position="293"/>
    </location>
</feature>
<dbReference type="InterPro" id="IPR003439">
    <property type="entry name" value="ABC_transporter-like_ATP-bd"/>
</dbReference>
<dbReference type="InterPro" id="IPR011527">
    <property type="entry name" value="ABC1_TM_dom"/>
</dbReference>
<evidence type="ECO:0000256" key="1">
    <source>
        <dbReference type="ARBA" id="ARBA00004651"/>
    </source>
</evidence>
<feature type="transmembrane region" description="Helical" evidence="7">
    <location>
        <begin position="126"/>
        <end position="150"/>
    </location>
</feature>
<evidence type="ECO:0000259" key="8">
    <source>
        <dbReference type="PROSITE" id="PS50893"/>
    </source>
</evidence>
<dbReference type="Pfam" id="PF00005">
    <property type="entry name" value="ABC_tran"/>
    <property type="match status" value="1"/>
</dbReference>
<evidence type="ECO:0000256" key="6">
    <source>
        <dbReference type="ARBA" id="ARBA00023136"/>
    </source>
</evidence>
<dbReference type="SUPFAM" id="SSF90123">
    <property type="entry name" value="ABC transporter transmembrane region"/>
    <property type="match status" value="1"/>
</dbReference>
<feature type="transmembrane region" description="Helical" evidence="7">
    <location>
        <begin position="238"/>
        <end position="263"/>
    </location>
</feature>
<reference evidence="10" key="1">
    <citation type="submission" date="2019-04" db="EMBL/GenBank/DDBJ databases">
        <title>Evolution of Biomass-Degrading Anaerobic Consortia Revealed by Metagenomics.</title>
        <authorList>
            <person name="Peng X."/>
        </authorList>
    </citation>
    <scope>NUCLEOTIDE SEQUENCE</scope>
    <source>
        <strain evidence="10">SIG254</strain>
    </source>
</reference>
<proteinExistence type="predicted"/>
<dbReference type="SMART" id="SM00382">
    <property type="entry name" value="AAA"/>
    <property type="match status" value="1"/>
</dbReference>
<evidence type="ECO:0000256" key="7">
    <source>
        <dbReference type="SAM" id="Phobius"/>
    </source>
</evidence>
<accession>A0A927W8J6</accession>
<dbReference type="InterPro" id="IPR027417">
    <property type="entry name" value="P-loop_NTPase"/>
</dbReference>
<dbReference type="Pfam" id="PF00664">
    <property type="entry name" value="ABC_membrane"/>
    <property type="match status" value="1"/>
</dbReference>
<evidence type="ECO:0000256" key="5">
    <source>
        <dbReference type="ARBA" id="ARBA00022989"/>
    </source>
</evidence>
<dbReference type="Gene3D" id="3.40.50.300">
    <property type="entry name" value="P-loop containing nucleotide triphosphate hydrolases"/>
    <property type="match status" value="1"/>
</dbReference>
<dbReference type="AlphaFoldDB" id="A0A927W8J6"/>
<dbReference type="InterPro" id="IPR039421">
    <property type="entry name" value="Type_1_exporter"/>
</dbReference>
<dbReference type="InterPro" id="IPR036640">
    <property type="entry name" value="ABC1_TM_sf"/>
</dbReference>
<keyword evidence="3" id="KW-0547">Nucleotide-binding</keyword>
<dbReference type="PANTHER" id="PTHR43394">
    <property type="entry name" value="ATP-DEPENDENT PERMEASE MDL1, MITOCHONDRIAL"/>
    <property type="match status" value="1"/>
</dbReference>
<comment type="subcellular location">
    <subcellularLocation>
        <location evidence="1">Cell membrane</location>
        <topology evidence="1">Multi-pass membrane protein</topology>
    </subcellularLocation>
</comment>
<keyword evidence="5 7" id="KW-1133">Transmembrane helix</keyword>
<feature type="transmembrane region" description="Helical" evidence="7">
    <location>
        <begin position="156"/>
        <end position="176"/>
    </location>
</feature>
<sequence length="540" mass="61838">MKIFRLIQFSLSKRKSEFFTFLILSTLSWSINIIMPYIIGDYIDNLINVKAMENIYRFTLISIILTIFAIISSYLSNMKKVKIVTNISYDLKEKLLLQLTKTSQIELKKKDAAYLSQRIFSDTEEISSFFITNSIGIVIQVLSIIIVGFMLFKIDWLMSLVLMIFVPIYIISYLAFKKPLYEKGYSVKEEENIFFSDVSYKISNIYFIKLNSLYQNILTEVREKYEKLYNIIMKFTKLAYIFSSLGSTINNLAKIALIFIGGVRIISGNLTIGEFTIMSSYFAIFIGAVNYFLELGKTYQSALICLNRIGEVSTLEKESNGNELIGHIDDIELKNVSFSYNGNGNIFKPISYLFEKGNIYCIVGENGSGKSTLINVILNIYNNYQGEVFINNKSIKNIDMICARRDLFSVAEQNPALFESNLEANLKYSIDNCDLELLNYYVEAFKLYNGESRSNLSEKKVNKKNDTISGGEKQKVSLIRALLKDSHCLILDEPSTYLDEDGMNALKKILYEVKDNKIVIIVTHDDKIRGLADYVFSVNK</sequence>
<name>A0A927W8J6_9CLOT</name>
<dbReference type="GO" id="GO:0005524">
    <property type="term" value="F:ATP binding"/>
    <property type="evidence" value="ECO:0007669"/>
    <property type="project" value="UniProtKB-KW"/>
</dbReference>
<protein>
    <submittedName>
        <fullName evidence="10">ABC transporter ATP-binding protein</fullName>
    </submittedName>
</protein>
<dbReference type="CDD" id="cd07346">
    <property type="entry name" value="ABC_6TM_exporters"/>
    <property type="match status" value="1"/>
</dbReference>
<evidence type="ECO:0000256" key="3">
    <source>
        <dbReference type="ARBA" id="ARBA00022741"/>
    </source>
</evidence>
<dbReference type="PROSITE" id="PS50893">
    <property type="entry name" value="ABC_TRANSPORTER_2"/>
    <property type="match status" value="1"/>
</dbReference>
<dbReference type="EMBL" id="SVCM01000008">
    <property type="protein sequence ID" value="MBE6058675.1"/>
    <property type="molecule type" value="Genomic_DNA"/>
</dbReference>
<dbReference type="PANTHER" id="PTHR43394:SF1">
    <property type="entry name" value="ATP-BINDING CASSETTE SUB-FAMILY B MEMBER 10, MITOCHONDRIAL"/>
    <property type="match status" value="1"/>
</dbReference>
<dbReference type="Proteomes" id="UP000768462">
    <property type="component" value="Unassembled WGS sequence"/>
</dbReference>
<dbReference type="CDD" id="cd03228">
    <property type="entry name" value="ABCC_MRP_Like"/>
    <property type="match status" value="1"/>
</dbReference>
<feature type="domain" description="ABC transporter" evidence="8">
    <location>
        <begin position="331"/>
        <end position="540"/>
    </location>
</feature>
<dbReference type="GO" id="GO:0015421">
    <property type="term" value="F:ABC-type oligopeptide transporter activity"/>
    <property type="evidence" value="ECO:0007669"/>
    <property type="project" value="TreeGrafter"/>
</dbReference>
<dbReference type="PROSITE" id="PS00211">
    <property type="entry name" value="ABC_TRANSPORTER_1"/>
    <property type="match status" value="1"/>
</dbReference>
<evidence type="ECO:0000256" key="2">
    <source>
        <dbReference type="ARBA" id="ARBA00022692"/>
    </source>
</evidence>
<evidence type="ECO:0000313" key="10">
    <source>
        <dbReference type="EMBL" id="MBE6058675.1"/>
    </source>
</evidence>
<gene>
    <name evidence="10" type="ORF">E7215_00665</name>
</gene>
<dbReference type="PROSITE" id="PS50929">
    <property type="entry name" value="ABC_TM1F"/>
    <property type="match status" value="1"/>
</dbReference>